<dbReference type="EMBL" id="PXNQ02000013">
    <property type="protein sequence ID" value="RNF33110.1"/>
    <property type="molecule type" value="Genomic_DNA"/>
</dbReference>
<feature type="transmembrane region" description="Helical" evidence="8">
    <location>
        <begin position="44"/>
        <end position="64"/>
    </location>
</feature>
<reference evidence="10" key="1">
    <citation type="submission" date="2018-05" db="EMBL/GenBank/DDBJ databases">
        <title>Reclassification of Methylarcula marina and Methylarcula terricola as Paracoccus methylarcula sp.nov., comb.nov. and Paracoccus terricola comb.nov.</title>
        <authorList>
            <person name="Shmareva M.N."/>
            <person name="Doronina N.V."/>
            <person name="Vasilenko O.V."/>
            <person name="Tarlachkov S.V."/>
            <person name="Trotsenko Y.A."/>
        </authorList>
    </citation>
    <scope>NUCLEOTIDE SEQUENCE [LARGE SCALE GENOMIC DNA]</scope>
    <source>
        <strain evidence="10">VKM B-2159</strain>
    </source>
</reference>
<comment type="subcellular location">
    <subcellularLocation>
        <location evidence="1 8">Cell membrane</location>
        <topology evidence="1 8">Multi-pass membrane protein</topology>
    </subcellularLocation>
</comment>
<protein>
    <submittedName>
        <fullName evidence="10">ABC transporter permease</fullName>
    </submittedName>
</protein>
<gene>
    <name evidence="10" type="ORF">A7A09_018155</name>
</gene>
<evidence type="ECO:0000256" key="5">
    <source>
        <dbReference type="ARBA" id="ARBA00022692"/>
    </source>
</evidence>
<evidence type="ECO:0000256" key="8">
    <source>
        <dbReference type="RuleBase" id="RU363032"/>
    </source>
</evidence>
<evidence type="ECO:0000313" key="11">
    <source>
        <dbReference type="Proteomes" id="UP000238137"/>
    </source>
</evidence>
<feature type="transmembrane region" description="Helical" evidence="8">
    <location>
        <begin position="243"/>
        <end position="260"/>
    </location>
</feature>
<dbReference type="GO" id="GO:0055085">
    <property type="term" value="P:transmembrane transport"/>
    <property type="evidence" value="ECO:0007669"/>
    <property type="project" value="InterPro"/>
</dbReference>
<dbReference type="PANTHER" id="PTHR42929">
    <property type="entry name" value="INNER MEMBRANE ABC TRANSPORTER PERMEASE PROTEIN YDCU-RELATED-RELATED"/>
    <property type="match status" value="1"/>
</dbReference>
<dbReference type="PANTHER" id="PTHR42929:SF5">
    <property type="entry name" value="ABC TRANSPORTER PERMEASE PROTEIN"/>
    <property type="match status" value="1"/>
</dbReference>
<dbReference type="GO" id="GO:0005886">
    <property type="term" value="C:plasma membrane"/>
    <property type="evidence" value="ECO:0007669"/>
    <property type="project" value="UniProtKB-SubCell"/>
</dbReference>
<dbReference type="Gene3D" id="1.10.3720.10">
    <property type="entry name" value="MetI-like"/>
    <property type="match status" value="1"/>
</dbReference>
<keyword evidence="11" id="KW-1185">Reference proteome</keyword>
<dbReference type="Proteomes" id="UP000238137">
    <property type="component" value="Unassembled WGS sequence"/>
</dbReference>
<dbReference type="RefSeq" id="WP_106692716.1">
    <property type="nucleotide sequence ID" value="NZ_PXNQ02000013.1"/>
</dbReference>
<keyword evidence="5 8" id="KW-0812">Transmembrane</keyword>
<comment type="similarity">
    <text evidence="2">Belongs to the binding-protein-dependent transport system permease family. CysTW subfamily.</text>
</comment>
<evidence type="ECO:0000256" key="7">
    <source>
        <dbReference type="ARBA" id="ARBA00023136"/>
    </source>
</evidence>
<name>A0A422QSX1_9RHOB</name>
<feature type="transmembrane region" description="Helical" evidence="8">
    <location>
        <begin position="353"/>
        <end position="375"/>
    </location>
</feature>
<evidence type="ECO:0000256" key="2">
    <source>
        <dbReference type="ARBA" id="ARBA00007069"/>
    </source>
</evidence>
<dbReference type="CDD" id="cd06261">
    <property type="entry name" value="TM_PBP2"/>
    <property type="match status" value="1"/>
</dbReference>
<dbReference type="Pfam" id="PF00528">
    <property type="entry name" value="BPD_transp_1"/>
    <property type="match status" value="1"/>
</dbReference>
<evidence type="ECO:0000256" key="1">
    <source>
        <dbReference type="ARBA" id="ARBA00004651"/>
    </source>
</evidence>
<feature type="domain" description="ABC transmembrane type-1" evidence="9">
    <location>
        <begin position="210"/>
        <end position="418"/>
    </location>
</feature>
<evidence type="ECO:0000256" key="4">
    <source>
        <dbReference type="ARBA" id="ARBA00022475"/>
    </source>
</evidence>
<keyword evidence="6 8" id="KW-1133">Transmembrane helix</keyword>
<accession>A0A422QSX1</accession>
<feature type="transmembrane region" description="Helical" evidence="8">
    <location>
        <begin position="301"/>
        <end position="319"/>
    </location>
</feature>
<evidence type="ECO:0000313" key="10">
    <source>
        <dbReference type="EMBL" id="RNF33110.1"/>
    </source>
</evidence>
<evidence type="ECO:0000256" key="3">
    <source>
        <dbReference type="ARBA" id="ARBA00022448"/>
    </source>
</evidence>
<sequence>MANASDPQAAISAAAAPDGPLTTADGKPLAWSLARSQARAKRRAFMLVLPLLAFILITFVVPIGQMLQRSFYNDGFSAHMPGISQWFAENPRGSEPNDAAWAALADDLLASAEARTIGVVGTRINYDVPGTRSLFTSTGRKVRKGIEPPYREALLEIDEDWGDPRIWSAMRDASRPVTSNFYLAAVDRTRAEDGSIEQVAPRQRIYVMLFMRTFWLSALITVLTFVLGFPVAHLLATLPMRKSNLLMILVLLPFWTSLLVRTTSWMVLLQQQGVINDILVWLGVIGGGQRLQMIYNQTGTIIAMTHILLPFMILPLYSVMRTINPSYVRAARSLGATSWTAFRRIYFPQTLPGLGAGALLVFILAVGYYITPALVGGSSGQLISNMIALHMTDTLNWSMAAALAALLLGSVLVLYWLYDKLVGVDNLKLG</sequence>
<dbReference type="SUPFAM" id="SSF161098">
    <property type="entry name" value="MetI-like"/>
    <property type="match status" value="1"/>
</dbReference>
<keyword evidence="7 8" id="KW-0472">Membrane</keyword>
<evidence type="ECO:0000256" key="6">
    <source>
        <dbReference type="ARBA" id="ARBA00022989"/>
    </source>
</evidence>
<organism evidence="10 11">
    <name type="scientific">Paracoccus methylarcula</name>
    <dbReference type="NCBI Taxonomy" id="72022"/>
    <lineage>
        <taxon>Bacteria</taxon>
        <taxon>Pseudomonadati</taxon>
        <taxon>Pseudomonadota</taxon>
        <taxon>Alphaproteobacteria</taxon>
        <taxon>Rhodobacterales</taxon>
        <taxon>Paracoccaceae</taxon>
        <taxon>Paracoccus</taxon>
    </lineage>
</organism>
<feature type="transmembrane region" description="Helical" evidence="8">
    <location>
        <begin position="214"/>
        <end position="236"/>
    </location>
</feature>
<comment type="caution">
    <text evidence="10">The sequence shown here is derived from an EMBL/GenBank/DDBJ whole genome shotgun (WGS) entry which is preliminary data.</text>
</comment>
<keyword evidence="3 8" id="KW-0813">Transport</keyword>
<proteinExistence type="inferred from homology"/>
<dbReference type="OrthoDB" id="9807047at2"/>
<keyword evidence="4" id="KW-1003">Cell membrane</keyword>
<dbReference type="InterPro" id="IPR000515">
    <property type="entry name" value="MetI-like"/>
</dbReference>
<dbReference type="PROSITE" id="PS50928">
    <property type="entry name" value="ABC_TM1"/>
    <property type="match status" value="1"/>
</dbReference>
<dbReference type="AlphaFoldDB" id="A0A422QSX1"/>
<dbReference type="InterPro" id="IPR035906">
    <property type="entry name" value="MetI-like_sf"/>
</dbReference>
<feature type="transmembrane region" description="Helical" evidence="8">
    <location>
        <begin position="395"/>
        <end position="418"/>
    </location>
</feature>
<evidence type="ECO:0000259" key="9">
    <source>
        <dbReference type="PROSITE" id="PS50928"/>
    </source>
</evidence>